<comment type="caution">
    <text evidence="1">The sequence shown here is derived from an EMBL/GenBank/DDBJ whole genome shotgun (WGS) entry which is preliminary data.</text>
</comment>
<dbReference type="EMBL" id="JAIWYP010000015">
    <property type="protein sequence ID" value="KAH3704922.1"/>
    <property type="molecule type" value="Genomic_DNA"/>
</dbReference>
<gene>
    <name evidence="1" type="ORF">DPMN_079983</name>
</gene>
<reference evidence="1" key="1">
    <citation type="journal article" date="2019" name="bioRxiv">
        <title>The Genome of the Zebra Mussel, Dreissena polymorpha: A Resource for Invasive Species Research.</title>
        <authorList>
            <person name="McCartney M.A."/>
            <person name="Auch B."/>
            <person name="Kono T."/>
            <person name="Mallez S."/>
            <person name="Zhang Y."/>
            <person name="Obille A."/>
            <person name="Becker A."/>
            <person name="Abrahante J.E."/>
            <person name="Garbe J."/>
            <person name="Badalamenti J.P."/>
            <person name="Herman A."/>
            <person name="Mangelson H."/>
            <person name="Liachko I."/>
            <person name="Sullivan S."/>
            <person name="Sone E.D."/>
            <person name="Koren S."/>
            <person name="Silverstein K.A.T."/>
            <person name="Beckman K.B."/>
            <person name="Gohl D.M."/>
        </authorList>
    </citation>
    <scope>NUCLEOTIDE SEQUENCE</scope>
    <source>
        <strain evidence="1">Duluth1</strain>
        <tissue evidence="1">Whole animal</tissue>
    </source>
</reference>
<accession>A0A9D3YQJ8</accession>
<evidence type="ECO:0000313" key="1">
    <source>
        <dbReference type="EMBL" id="KAH3704922.1"/>
    </source>
</evidence>
<reference evidence="1" key="2">
    <citation type="submission" date="2020-11" db="EMBL/GenBank/DDBJ databases">
        <authorList>
            <person name="McCartney M.A."/>
            <person name="Auch B."/>
            <person name="Kono T."/>
            <person name="Mallez S."/>
            <person name="Becker A."/>
            <person name="Gohl D.M."/>
            <person name="Silverstein K.A.T."/>
            <person name="Koren S."/>
            <person name="Bechman K.B."/>
            <person name="Herman A."/>
            <person name="Abrahante J.E."/>
            <person name="Garbe J."/>
        </authorList>
    </citation>
    <scope>NUCLEOTIDE SEQUENCE</scope>
    <source>
        <strain evidence="1">Duluth1</strain>
        <tissue evidence="1">Whole animal</tissue>
    </source>
</reference>
<name>A0A9D3YQJ8_DREPO</name>
<organism evidence="1 2">
    <name type="scientific">Dreissena polymorpha</name>
    <name type="common">Zebra mussel</name>
    <name type="synonym">Mytilus polymorpha</name>
    <dbReference type="NCBI Taxonomy" id="45954"/>
    <lineage>
        <taxon>Eukaryota</taxon>
        <taxon>Metazoa</taxon>
        <taxon>Spiralia</taxon>
        <taxon>Lophotrochozoa</taxon>
        <taxon>Mollusca</taxon>
        <taxon>Bivalvia</taxon>
        <taxon>Autobranchia</taxon>
        <taxon>Heteroconchia</taxon>
        <taxon>Euheterodonta</taxon>
        <taxon>Imparidentia</taxon>
        <taxon>Neoheterodontei</taxon>
        <taxon>Myida</taxon>
        <taxon>Dreissenoidea</taxon>
        <taxon>Dreissenidae</taxon>
        <taxon>Dreissena</taxon>
    </lineage>
</organism>
<dbReference type="Proteomes" id="UP000828390">
    <property type="component" value="Unassembled WGS sequence"/>
</dbReference>
<protein>
    <submittedName>
        <fullName evidence="1">Uncharacterized protein</fullName>
    </submittedName>
</protein>
<dbReference type="AlphaFoldDB" id="A0A9D3YQJ8"/>
<keyword evidence="2" id="KW-1185">Reference proteome</keyword>
<sequence>MYQSSVDAGRSRKKQLPACRGGCDCSVNGWSPTPLPHQPPLLCTVGCLKHASSCSVFCQWEG</sequence>
<evidence type="ECO:0000313" key="2">
    <source>
        <dbReference type="Proteomes" id="UP000828390"/>
    </source>
</evidence>
<proteinExistence type="predicted"/>